<evidence type="ECO:0000259" key="8">
    <source>
        <dbReference type="PROSITE" id="PS50011"/>
    </source>
</evidence>
<dbReference type="InterPro" id="IPR029071">
    <property type="entry name" value="Ubiquitin-like_domsf"/>
</dbReference>
<dbReference type="Pfam" id="PF07714">
    <property type="entry name" value="PK_Tyr_Ser-Thr"/>
    <property type="match status" value="1"/>
</dbReference>
<protein>
    <recommendedName>
        <fullName evidence="14">Non-specific protein-tyrosine kinase</fullName>
    </recommendedName>
</protein>
<dbReference type="Proteomes" id="UP001177023">
    <property type="component" value="Unassembled WGS sequence"/>
</dbReference>
<organism evidence="12 13">
    <name type="scientific">Mesorhabditis spiculigera</name>
    <dbReference type="NCBI Taxonomy" id="96644"/>
    <lineage>
        <taxon>Eukaryota</taxon>
        <taxon>Metazoa</taxon>
        <taxon>Ecdysozoa</taxon>
        <taxon>Nematoda</taxon>
        <taxon>Chromadorea</taxon>
        <taxon>Rhabditida</taxon>
        <taxon>Rhabditina</taxon>
        <taxon>Rhabditomorpha</taxon>
        <taxon>Rhabditoidea</taxon>
        <taxon>Rhabditidae</taxon>
        <taxon>Mesorhabditinae</taxon>
        <taxon>Mesorhabditis</taxon>
    </lineage>
</organism>
<dbReference type="SMART" id="SM00295">
    <property type="entry name" value="B41"/>
    <property type="match status" value="1"/>
</dbReference>
<dbReference type="FunFam" id="3.30.200.20:FF:000518">
    <property type="entry name" value="Tyrosine-protein kinase"/>
    <property type="match status" value="1"/>
</dbReference>
<keyword evidence="6" id="KW-0067">ATP-binding</keyword>
<dbReference type="InterPro" id="IPR017441">
    <property type="entry name" value="Protein_kinase_ATP_BS"/>
</dbReference>
<dbReference type="InterPro" id="IPR003595">
    <property type="entry name" value="Tyr_Pase_cat"/>
</dbReference>
<evidence type="ECO:0000256" key="4">
    <source>
        <dbReference type="ARBA" id="ARBA00022801"/>
    </source>
</evidence>
<feature type="domain" description="FERM" evidence="11">
    <location>
        <begin position="368"/>
        <end position="697"/>
    </location>
</feature>
<dbReference type="Gene3D" id="3.30.505.10">
    <property type="entry name" value="SH2 domain"/>
    <property type="match status" value="1"/>
</dbReference>
<dbReference type="PRINTS" id="PR00109">
    <property type="entry name" value="TYRKINASE"/>
</dbReference>
<dbReference type="PROSITE" id="PS50011">
    <property type="entry name" value="PROTEIN_KINASE_DOM"/>
    <property type="match status" value="1"/>
</dbReference>
<dbReference type="Gene3D" id="1.20.80.10">
    <property type="match status" value="1"/>
</dbReference>
<dbReference type="GO" id="GO:0005524">
    <property type="term" value="F:ATP binding"/>
    <property type="evidence" value="ECO:0007669"/>
    <property type="project" value="UniProtKB-UniRule"/>
</dbReference>
<dbReference type="InterPro" id="IPR029021">
    <property type="entry name" value="Prot-tyrosine_phosphatase-like"/>
</dbReference>
<accession>A0AA36DEL2</accession>
<evidence type="ECO:0000259" key="11">
    <source>
        <dbReference type="PROSITE" id="PS50057"/>
    </source>
</evidence>
<dbReference type="GO" id="GO:0005856">
    <property type="term" value="C:cytoskeleton"/>
    <property type="evidence" value="ECO:0007669"/>
    <property type="project" value="UniProtKB-SubCell"/>
</dbReference>
<evidence type="ECO:0000256" key="5">
    <source>
        <dbReference type="ARBA" id="ARBA00023212"/>
    </source>
</evidence>
<dbReference type="InterPro" id="IPR000242">
    <property type="entry name" value="PTP_cat"/>
</dbReference>
<evidence type="ECO:0000256" key="3">
    <source>
        <dbReference type="ARBA" id="ARBA00022490"/>
    </source>
</evidence>
<dbReference type="GO" id="GO:0004725">
    <property type="term" value="F:protein tyrosine phosphatase activity"/>
    <property type="evidence" value="ECO:0007669"/>
    <property type="project" value="InterPro"/>
</dbReference>
<comment type="caution">
    <text evidence="12">The sequence shown here is derived from an EMBL/GenBank/DDBJ whole genome shotgun (WGS) entry which is preliminary data.</text>
</comment>
<dbReference type="InterPro" id="IPR020635">
    <property type="entry name" value="Tyr_kinase_cat_dom"/>
</dbReference>
<dbReference type="InterPro" id="IPR001245">
    <property type="entry name" value="Ser-Thr/Tyr_kinase_cat_dom"/>
</dbReference>
<sequence length="1044" mass="117768">MWDPSRGEDQGIKHFVIKQHEGGKVSIEKFTFDSISAMVDYHKKQKESISKSNDVLLTTPINRQPWELNHADIECTKKLGEGAFGEVHKGKLKLKNGKTVDVAVKLAKLEVLTKEQIKEIMREARLMRNFEHPHVVKFYGVAAGQEPLMVVMELANQGALDSFLQKNACPMEKKLEMIVQSAWGIEYLHLKEVLHRDIAARNCLYGDNRVKISDFGLTREGTVYQMDPHRRVPIRWLAPETLRNAIYTQKTDVFAYGIMCWEILNNGVEPYPGMTVAEVNVKVKEGYRMDLPPDMPPDVKQIIEVKCWSDNPNDRFTMKDISNKIGSPGPSIRSSGGAVAGVGNGRTIPLKLRLGKKSGRYDLSQDVYVLAVNIGDKPVIQCTLSTESTARECIEYIQQKRGLQQIHMFGLRFQMRSQDPDERIFRWVEMDRPLRKQLEKWGCKPRQVQLAVLYHTPNPFILTDPMARSYYFLLMKLDVVEGRLTMDMENYIGLAAHSLQAEYGDYDKESMTIDYMQTIPLLPKDAFPTWHRNIIEDRNAAYKAYLPNAVEIEPLKPFVSAVRAKDGVQRKILGSTPEMRQLGTRMEGNHEQLLKFMMAQDPPRPSFQSTPNLMDVRLQPGMGTFMGMPRLATATRVLPHQDSSETQATIESNASSQMRLYEEASQPGTSRQMGINMEHREFHGEAKGALALLIEKKLLGPMDALSREFLLIPNKRITAGTATSSKPENLNKNRTRSILPYEDNRVVLQSHKKNSTGYVNASNVEVPLNGQKLHYILAQAPMRGTVDDFWATIWESNVNVVVMLCEATIEAGPNAPIYWPGNSNSKVETRDLEVRFKSLSAAENEVTTVLQLRHKNGSKRTVYHMRFVGWPTGGTPREGPLLAFMDSVSAMQRNVTARDSCKINVERATSPESGSPLKRQKSEDLSIWRRRLNSLSIINIGHSTNSSESSSDSGAPPSPGKNCDVDENSAHSPLLIHCYSGSHESGVYLLADVLIYCAEHNLPVDIPGLLGNLRAQRMSLVKTVEQYSFVYSLLHAYLNRSRLI</sequence>
<dbReference type="InterPro" id="IPR018979">
    <property type="entry name" value="FERM_N"/>
</dbReference>
<feature type="region of interest" description="Disordered" evidence="7">
    <location>
        <begin position="943"/>
        <end position="966"/>
    </location>
</feature>
<dbReference type="SUPFAM" id="SSF54236">
    <property type="entry name" value="Ubiquitin-like"/>
    <property type="match status" value="1"/>
</dbReference>
<evidence type="ECO:0000313" key="12">
    <source>
        <dbReference type="EMBL" id="CAJ0586284.1"/>
    </source>
</evidence>
<dbReference type="AlphaFoldDB" id="A0AA36DEL2"/>
<dbReference type="InterPro" id="IPR019748">
    <property type="entry name" value="FERM_central"/>
</dbReference>
<dbReference type="Pfam" id="PF00102">
    <property type="entry name" value="Y_phosphatase"/>
    <property type="match status" value="2"/>
</dbReference>
<feature type="domain" description="Protein kinase" evidence="8">
    <location>
        <begin position="73"/>
        <end position="332"/>
    </location>
</feature>
<evidence type="ECO:0000313" key="13">
    <source>
        <dbReference type="Proteomes" id="UP001177023"/>
    </source>
</evidence>
<dbReference type="EMBL" id="CATQJA010002708">
    <property type="protein sequence ID" value="CAJ0586284.1"/>
    <property type="molecule type" value="Genomic_DNA"/>
</dbReference>
<feature type="compositionally biased region" description="Low complexity" evidence="7">
    <location>
        <begin position="943"/>
        <end position="955"/>
    </location>
</feature>
<dbReference type="InterPro" id="IPR000299">
    <property type="entry name" value="FERM_domain"/>
</dbReference>
<dbReference type="Pfam" id="PF09379">
    <property type="entry name" value="FERM_N"/>
    <property type="match status" value="1"/>
</dbReference>
<name>A0AA36DEL2_9BILA</name>
<dbReference type="SUPFAM" id="SSF56112">
    <property type="entry name" value="Protein kinase-like (PK-like)"/>
    <property type="match status" value="1"/>
</dbReference>
<dbReference type="InterPro" id="IPR000387">
    <property type="entry name" value="Tyr_Pase_dom"/>
</dbReference>
<comment type="similarity">
    <text evidence="2">Belongs to the protein-tyrosine phosphatase family. Non-receptor class subfamily.</text>
</comment>
<dbReference type="InterPro" id="IPR014352">
    <property type="entry name" value="FERM/acyl-CoA-bd_prot_sf"/>
</dbReference>
<evidence type="ECO:0000256" key="2">
    <source>
        <dbReference type="ARBA" id="ARBA00009649"/>
    </source>
</evidence>
<reference evidence="12" key="1">
    <citation type="submission" date="2023-06" db="EMBL/GenBank/DDBJ databases">
        <authorList>
            <person name="Delattre M."/>
        </authorList>
    </citation>
    <scope>NUCLEOTIDE SEQUENCE</scope>
    <source>
        <strain evidence="12">AF72</strain>
    </source>
</reference>
<dbReference type="Gene3D" id="3.30.200.20">
    <property type="entry name" value="Phosphorylase Kinase, domain 1"/>
    <property type="match status" value="1"/>
</dbReference>
<evidence type="ECO:0000256" key="7">
    <source>
        <dbReference type="SAM" id="MobiDB-lite"/>
    </source>
</evidence>
<dbReference type="Gene3D" id="3.90.190.10">
    <property type="entry name" value="Protein tyrosine phosphatase superfamily"/>
    <property type="match status" value="1"/>
</dbReference>
<dbReference type="Gene3D" id="1.10.510.10">
    <property type="entry name" value="Transferase(Phosphotransferase) domain 1"/>
    <property type="match status" value="1"/>
</dbReference>
<keyword evidence="6" id="KW-0547">Nucleotide-binding</keyword>
<dbReference type="CDD" id="cd14473">
    <property type="entry name" value="FERM_B-lobe"/>
    <property type="match status" value="1"/>
</dbReference>
<evidence type="ECO:0000259" key="10">
    <source>
        <dbReference type="PROSITE" id="PS50056"/>
    </source>
</evidence>
<dbReference type="PROSITE" id="PS00109">
    <property type="entry name" value="PROTEIN_KINASE_TYR"/>
    <property type="match status" value="1"/>
</dbReference>
<dbReference type="SUPFAM" id="SSF47031">
    <property type="entry name" value="Second domain of FERM"/>
    <property type="match status" value="1"/>
</dbReference>
<dbReference type="Pfam" id="PF00373">
    <property type="entry name" value="FERM_M"/>
    <property type="match status" value="1"/>
</dbReference>
<gene>
    <name evidence="12" type="ORF">MSPICULIGERA_LOCUS24291</name>
</gene>
<keyword evidence="13" id="KW-1185">Reference proteome</keyword>
<dbReference type="InterPro" id="IPR000719">
    <property type="entry name" value="Prot_kinase_dom"/>
</dbReference>
<evidence type="ECO:0008006" key="14">
    <source>
        <dbReference type="Google" id="ProtNLM"/>
    </source>
</evidence>
<evidence type="ECO:0000256" key="6">
    <source>
        <dbReference type="PROSITE-ProRule" id="PRU10141"/>
    </source>
</evidence>
<evidence type="ECO:0000259" key="9">
    <source>
        <dbReference type="PROSITE" id="PS50055"/>
    </source>
</evidence>
<keyword evidence="4" id="KW-0378">Hydrolase</keyword>
<feature type="non-terminal residue" evidence="12">
    <location>
        <position position="1044"/>
    </location>
</feature>
<evidence type="ECO:0000256" key="1">
    <source>
        <dbReference type="ARBA" id="ARBA00004245"/>
    </source>
</evidence>
<dbReference type="PROSITE" id="PS00107">
    <property type="entry name" value="PROTEIN_KINASE_ATP"/>
    <property type="match status" value="1"/>
</dbReference>
<dbReference type="InterPro" id="IPR019749">
    <property type="entry name" value="Band_41_domain"/>
</dbReference>
<dbReference type="InterPro" id="IPR036860">
    <property type="entry name" value="SH2_dom_sf"/>
</dbReference>
<dbReference type="PROSITE" id="PS50055">
    <property type="entry name" value="TYR_PHOSPHATASE_PTP"/>
    <property type="match status" value="1"/>
</dbReference>
<dbReference type="GO" id="GO:0004713">
    <property type="term" value="F:protein tyrosine kinase activity"/>
    <property type="evidence" value="ECO:0007669"/>
    <property type="project" value="InterPro"/>
</dbReference>
<feature type="binding site" evidence="6">
    <location>
        <position position="105"/>
    </location>
    <ligand>
        <name>ATP</name>
        <dbReference type="ChEBI" id="CHEBI:30616"/>
    </ligand>
</feature>
<dbReference type="CDD" id="cd00192">
    <property type="entry name" value="PTKc"/>
    <property type="match status" value="1"/>
</dbReference>
<dbReference type="PANTHER" id="PTHR45706:SF1">
    <property type="entry name" value="PEZ, ISOFORM A"/>
    <property type="match status" value="1"/>
</dbReference>
<dbReference type="PANTHER" id="PTHR45706">
    <property type="entry name" value="TYROSINE-PROTEIN PHOSPHATASE"/>
    <property type="match status" value="1"/>
</dbReference>
<dbReference type="InterPro" id="IPR008266">
    <property type="entry name" value="Tyr_kinase_AS"/>
</dbReference>
<proteinExistence type="inferred from homology"/>
<keyword evidence="5" id="KW-0206">Cytoskeleton</keyword>
<dbReference type="SUPFAM" id="SSF55550">
    <property type="entry name" value="SH2 domain"/>
    <property type="match status" value="1"/>
</dbReference>
<dbReference type="SMART" id="SM00219">
    <property type="entry name" value="TyrKc"/>
    <property type="match status" value="1"/>
</dbReference>
<dbReference type="SMART" id="SM00194">
    <property type="entry name" value="PTPc"/>
    <property type="match status" value="1"/>
</dbReference>
<dbReference type="SMART" id="SM00404">
    <property type="entry name" value="PTPc_motif"/>
    <property type="match status" value="1"/>
</dbReference>
<dbReference type="PROSITE" id="PS50056">
    <property type="entry name" value="TYR_PHOSPHATASE_2"/>
    <property type="match status" value="1"/>
</dbReference>
<dbReference type="PRINTS" id="PR00700">
    <property type="entry name" value="PRTYPHPHTASE"/>
</dbReference>
<dbReference type="PROSITE" id="PS50057">
    <property type="entry name" value="FERM_3"/>
    <property type="match status" value="1"/>
</dbReference>
<keyword evidence="3" id="KW-0963">Cytoplasm</keyword>
<dbReference type="InterPro" id="IPR035963">
    <property type="entry name" value="FERM_2"/>
</dbReference>
<feature type="domain" description="Tyrosine-protein phosphatase" evidence="9">
    <location>
        <begin position="705"/>
        <end position="1037"/>
    </location>
</feature>
<comment type="subcellular location">
    <subcellularLocation>
        <location evidence="1">Cytoplasm</location>
        <location evidence="1">Cytoskeleton</location>
    </subcellularLocation>
</comment>
<dbReference type="Gene3D" id="3.10.20.90">
    <property type="entry name" value="Phosphatidylinositol 3-kinase Catalytic Subunit, Chain A, domain 1"/>
    <property type="match status" value="1"/>
</dbReference>
<dbReference type="InterPro" id="IPR011009">
    <property type="entry name" value="Kinase-like_dom_sf"/>
</dbReference>
<feature type="domain" description="Tyrosine specific protein phosphatases" evidence="10">
    <location>
        <begin position="966"/>
        <end position="1028"/>
    </location>
</feature>
<dbReference type="SUPFAM" id="SSF52799">
    <property type="entry name" value="(Phosphotyrosine protein) phosphatases II"/>
    <property type="match status" value="1"/>
</dbReference>